<dbReference type="PANTHER" id="PTHR16155:SF19">
    <property type="entry name" value="DED DOMAIN-CONTAINING PROTEIN"/>
    <property type="match status" value="1"/>
</dbReference>
<dbReference type="OrthoDB" id="6151882at2759"/>
<name>A0A6J8A5V7_MYTCO</name>
<sequence length="1877" mass="219160">MDLGLQAEPFHDSKISFPESTTVDLEENECIQNELVHISSSNPLQLSRNVRILTSPCQENSLLELDQHTNQINIISLTRDRQYSDKIVQCKDIDTLYQFNSRLDAPIDVIDQNKHTSPSCLDEQWQSFFTKSLHLYPVAENQNKDVNCKLNTIHCNWTKPNDLEKRLLFIVLSAVNDFTSDGSRKTIWDKIGKNMAGWYRYLSDADKSIFETNKQKDDCLLYKGKPMSLPKAPLKMRFMMEKGVNEMLKYRNIFLLIDKNVLTSTTEGYCTNLVNPDNVKHKSIYTFGFDSSQKYWLFDPSDYAYGFRLKQIHIASCGGVSFVNEFKKIERLEGKQEIEDSMIQDQSSQESLELTIQRCREFKADDTAVQYHERWVMSTVEHDGAVSYRCFEFKFVTDSLLNKGLLWLSRFINNETIRFACGCLNARKNGTIMFGIGDTQSKQYLHGEVVGFPITGFERDVRMELTESLRHGIKHCFESHHQRVALKCIGNPVFVEVIADVPSCKKFVVEIDIEPSSHFCKDECFKVNRSKLPNLGNIKKIEKDFTCFVREDTGTVQKVKQELDLFVRTELKDIIRKREEDEKQNVNTDLHEQSELPMDKLRKRLCNGSDKFDQSVWPILILNKPTDKQRHNIQWIRSFKFIKHFTFHAVFDFDDCSNKDGLCSCLRNEEKSILLDEEIFKEFSGRKYELATKLGMPHEMKTIWIFSNGRSDLRPPKFHLNGNYWTNVYSAGIRDAVIFFSQKEIIPPGRAVVIMLLLSTDFDGLTETFREIVVRFGWNQIIVVTLDDILERFIQEFKEMEDNIRKCSVYGKGLTWEHVNSTFLEIAGCEEESTIHIMTSSGVSVSADEKFVETLSEIHILSSKQCENKKFKTRQERSRFALEKEIQFYKGNKVDWFNFHFQDQVLKRHCFERLKRTIADILRTTPTSHRQNRQNKIISTIVIQHEPGAGGSTLARHVLWEFRALYRCAIVKKITERTAKNILAFWQYKENYYSKPLLLLIDDLQCSEFSFEDLMRQIYIEYRSNFVKEGLVCCFLLCQREEQITDLSSLNSPTFSNTGDVIEHLKQQLTSEEVDWMHEKYEKMESTESEYKPEYLISFMILREGFNQDYIKNTIKRFLTKLDFRSNEFELLEYTSLLSTFVPTSKRGPSAFIPLECCDDIMGLRTTKTLYWEQTMSDVLKIFLIIEPKETASGMQIRMAHPALAEAVLGEILENKRLSLGALTLRFLDSSIIQSQTHARGMIIDFTKEMPKRRLKEEYNDSRTTLFSPLIEEICKKESWTVAVDVLKRGLDKFKDSYIAQALARLCVKYKDFDNAEIWARQAIEMSVNNTTACSFSHYTLATVLEDKFKHDTKALDKINPQDAVQYISLILDALDHFLEASRLKVGTEGHLLYPIQGVIKTIITCAKFISNHVRFSNYVDIKKYLTCSEFSPEEINDVWEKFRPNFLALINHGERAFAKFEECLCFNTTFYAHDSTVSTNKKSREHRLYRNLQFKYPDLFNDFRFFFGATPEECPKSQMPEVMNNWHRRRLLQLGGNTYMNICNILRQIRKRSNQFSAADAVQRCIEIKDHLIKITDRHSKDLANLVSVNIVLGLLGGRNRDSADNILEYCKQIIKMKRGYEDIAHFFICILLWPSNNIDVVYDDDLFYDSLKYLHLDRETKHGRPRVANYPVMKEEKNITQATTQFFLSKGRGFKSICHRFDIFFREQPETEFDNTIWANQTLKNNLQRLKGQLKICKGKCHIRMINEKTSPFDDRYIEIRKIRSGKKEFLSEEDVNFYLGFSIAGPIAYNVQPARYETELVLAVEPQIQDKVEEYLERSEESLQQTLNKISDLKSKKKNGRRISARDGELLKYEDEIRMAYEVKRGTVDEYFPF</sequence>
<proteinExistence type="predicted"/>
<accession>A0A6J8A5V7</accession>
<dbReference type="PANTHER" id="PTHR16155">
    <property type="entry name" value="DED DOMAIN-CONTAINING PROTEIN"/>
    <property type="match status" value="1"/>
</dbReference>
<organism evidence="1 2">
    <name type="scientific">Mytilus coruscus</name>
    <name type="common">Sea mussel</name>
    <dbReference type="NCBI Taxonomy" id="42192"/>
    <lineage>
        <taxon>Eukaryota</taxon>
        <taxon>Metazoa</taxon>
        <taxon>Spiralia</taxon>
        <taxon>Lophotrochozoa</taxon>
        <taxon>Mollusca</taxon>
        <taxon>Bivalvia</taxon>
        <taxon>Autobranchia</taxon>
        <taxon>Pteriomorphia</taxon>
        <taxon>Mytilida</taxon>
        <taxon>Mytiloidea</taxon>
        <taxon>Mytilidae</taxon>
        <taxon>Mytilinae</taxon>
        <taxon>Mytilus</taxon>
    </lineage>
</organism>
<dbReference type="EMBL" id="CACVKT020000743">
    <property type="protein sequence ID" value="CAC5362414.1"/>
    <property type="molecule type" value="Genomic_DNA"/>
</dbReference>
<keyword evidence="2" id="KW-1185">Reference proteome</keyword>
<reference evidence="1 2" key="1">
    <citation type="submission" date="2020-06" db="EMBL/GenBank/DDBJ databases">
        <authorList>
            <person name="Li R."/>
            <person name="Bekaert M."/>
        </authorList>
    </citation>
    <scope>NUCLEOTIDE SEQUENCE [LARGE SCALE GENOMIC DNA]</scope>
    <source>
        <strain evidence="2">wild</strain>
    </source>
</reference>
<dbReference type="GO" id="GO:0005737">
    <property type="term" value="C:cytoplasm"/>
    <property type="evidence" value="ECO:0007669"/>
    <property type="project" value="TreeGrafter"/>
</dbReference>
<evidence type="ECO:0000313" key="2">
    <source>
        <dbReference type="Proteomes" id="UP000507470"/>
    </source>
</evidence>
<protein>
    <submittedName>
        <fullName evidence="1">SAMD9</fullName>
    </submittedName>
</protein>
<gene>
    <name evidence="1" type="ORF">MCOR_4182</name>
</gene>
<evidence type="ECO:0000313" key="1">
    <source>
        <dbReference type="EMBL" id="CAC5362414.1"/>
    </source>
</evidence>
<dbReference type="Proteomes" id="UP000507470">
    <property type="component" value="Unassembled WGS sequence"/>
</dbReference>